<evidence type="ECO:0000313" key="2">
    <source>
        <dbReference type="EMBL" id="KAG5632296.1"/>
    </source>
</evidence>
<dbReference type="OrthoDB" id="1894077at2759"/>
<dbReference type="AlphaFoldDB" id="A0A9J6B6K2"/>
<evidence type="ECO:0000259" key="1">
    <source>
        <dbReference type="PROSITE" id="PS50053"/>
    </source>
</evidence>
<evidence type="ECO:0000313" key="3">
    <source>
        <dbReference type="Proteomes" id="UP000824120"/>
    </source>
</evidence>
<proteinExistence type="predicted"/>
<comment type="caution">
    <text evidence="2">The sequence shown here is derived from an EMBL/GenBank/DDBJ whole genome shotgun (WGS) entry which is preliminary data.</text>
</comment>
<protein>
    <recommendedName>
        <fullName evidence="1">Ubiquitin-like domain-containing protein</fullName>
    </recommendedName>
</protein>
<dbReference type="PROSITE" id="PS50053">
    <property type="entry name" value="UBIQUITIN_2"/>
    <property type="match status" value="1"/>
</dbReference>
<keyword evidence="3" id="KW-1185">Reference proteome</keyword>
<dbReference type="InterPro" id="IPR029071">
    <property type="entry name" value="Ubiquitin-like_domsf"/>
</dbReference>
<dbReference type="InterPro" id="IPR000626">
    <property type="entry name" value="Ubiquitin-like_dom"/>
</dbReference>
<sequence>MDLFLGKQKFEDSKTLSWKYYTRSAQAGVGQGCEGMLLQKLNMTVHLQKLVFEGKILADTWDLASYNIRMQSNIVFGFVVSFLQQLSDIMSYRQTNLCKTKDVASFYAPLLISQNTCHLPTKIGTRYRARELLKKK</sequence>
<reference evidence="2 3" key="1">
    <citation type="submission" date="2020-09" db="EMBL/GenBank/DDBJ databases">
        <title>De no assembly of potato wild relative species, Solanum commersonii.</title>
        <authorList>
            <person name="Cho K."/>
        </authorList>
    </citation>
    <scope>NUCLEOTIDE SEQUENCE [LARGE SCALE GENOMIC DNA]</scope>
    <source>
        <strain evidence="2">LZ3.2</strain>
        <tissue evidence="2">Leaf</tissue>
    </source>
</reference>
<dbReference type="Gene3D" id="3.10.20.90">
    <property type="entry name" value="Phosphatidylinositol 3-kinase Catalytic Subunit, Chain A, domain 1"/>
    <property type="match status" value="1"/>
</dbReference>
<feature type="domain" description="Ubiquitin-like" evidence="1">
    <location>
        <begin position="36"/>
        <end position="76"/>
    </location>
</feature>
<accession>A0A9J6B6K2</accession>
<gene>
    <name evidence="2" type="ORF">H5410_004013</name>
</gene>
<dbReference type="Proteomes" id="UP000824120">
    <property type="component" value="Chromosome 1"/>
</dbReference>
<dbReference type="SUPFAM" id="SSF54236">
    <property type="entry name" value="Ubiquitin-like"/>
    <property type="match status" value="1"/>
</dbReference>
<organism evidence="2 3">
    <name type="scientific">Solanum commersonii</name>
    <name type="common">Commerson's wild potato</name>
    <name type="synonym">Commerson's nightshade</name>
    <dbReference type="NCBI Taxonomy" id="4109"/>
    <lineage>
        <taxon>Eukaryota</taxon>
        <taxon>Viridiplantae</taxon>
        <taxon>Streptophyta</taxon>
        <taxon>Embryophyta</taxon>
        <taxon>Tracheophyta</taxon>
        <taxon>Spermatophyta</taxon>
        <taxon>Magnoliopsida</taxon>
        <taxon>eudicotyledons</taxon>
        <taxon>Gunneridae</taxon>
        <taxon>Pentapetalae</taxon>
        <taxon>asterids</taxon>
        <taxon>lamiids</taxon>
        <taxon>Solanales</taxon>
        <taxon>Solanaceae</taxon>
        <taxon>Solanoideae</taxon>
        <taxon>Solaneae</taxon>
        <taxon>Solanum</taxon>
    </lineage>
</organism>
<dbReference type="EMBL" id="JACXVP010000001">
    <property type="protein sequence ID" value="KAG5632296.1"/>
    <property type="molecule type" value="Genomic_DNA"/>
</dbReference>
<name>A0A9J6B6K2_SOLCO</name>